<accession>A0A1M5PF96</accession>
<reference evidence="1 2" key="1">
    <citation type="submission" date="2016-11" db="EMBL/GenBank/DDBJ databases">
        <authorList>
            <person name="Jaros S."/>
            <person name="Januszkiewicz K."/>
            <person name="Wedrychowicz H."/>
        </authorList>
    </citation>
    <scope>NUCLEOTIDE SEQUENCE [LARGE SCALE GENOMIC DNA]</scope>
    <source>
        <strain evidence="1 2">GAS242</strain>
    </source>
</reference>
<name>A0A1M5PF96_9BRAD</name>
<dbReference type="RefSeq" id="WP_079568393.1">
    <property type="nucleotide sequence ID" value="NZ_LT670818.1"/>
</dbReference>
<dbReference type="OrthoDB" id="8248075at2"/>
<dbReference type="Proteomes" id="UP000190675">
    <property type="component" value="Chromosome I"/>
</dbReference>
<protein>
    <submittedName>
        <fullName evidence="1">Uncharacterized protein</fullName>
    </submittedName>
</protein>
<sequence>MNPVINFVEYENRVISAIYRNLMVKAKVVLVNKTSGEPLPDPVVTISSPLPNGSLRMRLPDSVRPGTYYLKALNGHGQHAAQSVDFDVA</sequence>
<evidence type="ECO:0000313" key="1">
    <source>
        <dbReference type="EMBL" id="SHH00169.1"/>
    </source>
</evidence>
<evidence type="ECO:0000313" key="2">
    <source>
        <dbReference type="Proteomes" id="UP000190675"/>
    </source>
</evidence>
<proteinExistence type="predicted"/>
<gene>
    <name evidence="1" type="ORF">SAMN05444169_5199</name>
</gene>
<dbReference type="EMBL" id="LT670818">
    <property type="protein sequence ID" value="SHH00169.1"/>
    <property type="molecule type" value="Genomic_DNA"/>
</dbReference>
<dbReference type="AlphaFoldDB" id="A0A1M5PF96"/>
<organism evidence="1 2">
    <name type="scientific">Bradyrhizobium erythrophlei</name>
    <dbReference type="NCBI Taxonomy" id="1437360"/>
    <lineage>
        <taxon>Bacteria</taxon>
        <taxon>Pseudomonadati</taxon>
        <taxon>Pseudomonadota</taxon>
        <taxon>Alphaproteobacteria</taxon>
        <taxon>Hyphomicrobiales</taxon>
        <taxon>Nitrobacteraceae</taxon>
        <taxon>Bradyrhizobium</taxon>
    </lineage>
</organism>